<dbReference type="AlphaFoldDB" id="X6M6Q5"/>
<organism evidence="5 6">
    <name type="scientific">Reticulomyxa filosa</name>
    <dbReference type="NCBI Taxonomy" id="46433"/>
    <lineage>
        <taxon>Eukaryota</taxon>
        <taxon>Sar</taxon>
        <taxon>Rhizaria</taxon>
        <taxon>Retaria</taxon>
        <taxon>Foraminifera</taxon>
        <taxon>Monothalamids</taxon>
        <taxon>Reticulomyxidae</taxon>
        <taxon>Reticulomyxa</taxon>
    </lineage>
</organism>
<dbReference type="OrthoDB" id="361020at2759"/>
<evidence type="ECO:0000313" key="5">
    <source>
        <dbReference type="EMBL" id="ETO09147.1"/>
    </source>
</evidence>
<keyword evidence="1" id="KW-0227">DNA damage</keyword>
<feature type="region of interest" description="Disordered" evidence="4">
    <location>
        <begin position="422"/>
        <end position="455"/>
    </location>
</feature>
<dbReference type="GO" id="GO:0000712">
    <property type="term" value="P:resolution of meiotic recombination intermediates"/>
    <property type="evidence" value="ECO:0007669"/>
    <property type="project" value="TreeGrafter"/>
</dbReference>
<protein>
    <submittedName>
        <fullName evidence="5">DNA repair protein RAD1</fullName>
    </submittedName>
</protein>
<evidence type="ECO:0000256" key="2">
    <source>
        <dbReference type="ARBA" id="ARBA00022801"/>
    </source>
</evidence>
<feature type="compositionally biased region" description="Low complexity" evidence="4">
    <location>
        <begin position="422"/>
        <end position="447"/>
    </location>
</feature>
<evidence type="ECO:0000256" key="4">
    <source>
        <dbReference type="SAM" id="MobiDB-lite"/>
    </source>
</evidence>
<keyword evidence="2" id="KW-0378">Hydrolase</keyword>
<evidence type="ECO:0000256" key="1">
    <source>
        <dbReference type="ARBA" id="ARBA00022763"/>
    </source>
</evidence>
<reference evidence="5 6" key="1">
    <citation type="journal article" date="2013" name="Curr. Biol.">
        <title>The Genome of the Foraminiferan Reticulomyxa filosa.</title>
        <authorList>
            <person name="Glockner G."/>
            <person name="Hulsmann N."/>
            <person name="Schleicher M."/>
            <person name="Noegel A.A."/>
            <person name="Eichinger L."/>
            <person name="Gallinger C."/>
            <person name="Pawlowski J."/>
            <person name="Sierra R."/>
            <person name="Euteneuer U."/>
            <person name="Pillet L."/>
            <person name="Moustafa A."/>
            <person name="Platzer M."/>
            <person name="Groth M."/>
            <person name="Szafranski K."/>
            <person name="Schliwa M."/>
        </authorList>
    </citation>
    <scope>NUCLEOTIDE SEQUENCE [LARGE SCALE GENOMIC DNA]</scope>
</reference>
<dbReference type="GO" id="GO:0000110">
    <property type="term" value="C:nucleotide-excision repair factor 1 complex"/>
    <property type="evidence" value="ECO:0007669"/>
    <property type="project" value="TreeGrafter"/>
</dbReference>
<dbReference type="PANTHER" id="PTHR10150:SF0">
    <property type="entry name" value="DNA REPAIR ENDONUCLEASE XPF"/>
    <property type="match status" value="1"/>
</dbReference>
<dbReference type="PANTHER" id="PTHR10150">
    <property type="entry name" value="DNA REPAIR ENDONUCLEASE XPF"/>
    <property type="match status" value="1"/>
</dbReference>
<dbReference type="Proteomes" id="UP000023152">
    <property type="component" value="Unassembled WGS sequence"/>
</dbReference>
<dbReference type="GO" id="GO:0000014">
    <property type="term" value="F:single-stranded DNA endodeoxyribonuclease activity"/>
    <property type="evidence" value="ECO:0007669"/>
    <property type="project" value="TreeGrafter"/>
</dbReference>
<dbReference type="EMBL" id="ASPP01024308">
    <property type="protein sequence ID" value="ETO09147.1"/>
    <property type="molecule type" value="Genomic_DNA"/>
</dbReference>
<keyword evidence="6" id="KW-1185">Reference proteome</keyword>
<dbReference type="GO" id="GO:0003684">
    <property type="term" value="F:damaged DNA binding"/>
    <property type="evidence" value="ECO:0007669"/>
    <property type="project" value="TreeGrafter"/>
</dbReference>
<feature type="compositionally biased region" description="Basic and acidic residues" evidence="4">
    <location>
        <begin position="252"/>
        <end position="285"/>
    </location>
</feature>
<evidence type="ECO:0000256" key="3">
    <source>
        <dbReference type="ARBA" id="ARBA00023204"/>
    </source>
</evidence>
<proteinExistence type="predicted"/>
<comment type="caution">
    <text evidence="5">The sequence shown here is derived from an EMBL/GenBank/DDBJ whole genome shotgun (WGS) entry which is preliminary data.</text>
</comment>
<dbReference type="GO" id="GO:0000724">
    <property type="term" value="P:double-strand break repair via homologous recombination"/>
    <property type="evidence" value="ECO:0007669"/>
    <property type="project" value="TreeGrafter"/>
</dbReference>
<name>X6M6Q5_RETFI</name>
<sequence>MRYLYVVKPLLWPRFRAPVHNELKEHQLEVMISVFVCMFPSVCLISVLKKKKKKVVELHLKLTPNMKQLQEYCIDLMQVLLLELKKSTTVNLSGITIENGLFNNFERALRRELDPYWYNLTQETRNLVTDLGQIRRLLSYIVKYDCVTLHRYLTSLKTVHSIQAQKHFFGTANNNKVLTSSAWLMTTTAEELFQTAKNRVYEWFETDPRPEKTELAKDFVPLCNELDLTLEPKSKRRKVVVSCPNSEHVCESDKKEHASNTESKEETVMVDKDTQEHNTNKKDCCDPDDLDDQGDHVFQYQNGFLRINLEVNPKWQCLLDIIRDIRIEQASHSCSIFIFFLYIFLKKRGEKKQQLMIVWTTEEVQSPIMIVTETVSTSKQIGMLLKYGLRHEMKNYWKTYLAATAHVQDNSLSLLNSTSPSSSSSSASSASSASSSSSSQPTSLPSARPSSAHQHVGWDQYGNRTASSLSANDQKQWKKLEDRRKELLCLVEERQQIEQVPFSLCCCLTVFL</sequence>
<gene>
    <name evidence="5" type="ORF">RFI_28241</name>
</gene>
<keyword evidence="3" id="KW-0234">DNA repair</keyword>
<feature type="region of interest" description="Disordered" evidence="4">
    <location>
        <begin position="252"/>
        <end position="286"/>
    </location>
</feature>
<accession>X6M6Q5</accession>
<dbReference type="GO" id="GO:0003697">
    <property type="term" value="F:single-stranded DNA binding"/>
    <property type="evidence" value="ECO:0007669"/>
    <property type="project" value="TreeGrafter"/>
</dbReference>
<evidence type="ECO:0000313" key="6">
    <source>
        <dbReference type="Proteomes" id="UP000023152"/>
    </source>
</evidence>
<dbReference type="GO" id="GO:1901255">
    <property type="term" value="P:nucleotide-excision repair involved in interstrand cross-link repair"/>
    <property type="evidence" value="ECO:0007669"/>
    <property type="project" value="TreeGrafter"/>
</dbReference>